<dbReference type="InterPro" id="IPR003169">
    <property type="entry name" value="GYF"/>
</dbReference>
<feature type="compositionally biased region" description="Low complexity" evidence="1">
    <location>
        <begin position="683"/>
        <end position="695"/>
    </location>
</feature>
<organism evidence="3 4">
    <name type="scientific">Aureobasidium pullulans</name>
    <name type="common">Black yeast</name>
    <name type="synonym">Pullularia pullulans</name>
    <dbReference type="NCBI Taxonomy" id="5580"/>
    <lineage>
        <taxon>Eukaryota</taxon>
        <taxon>Fungi</taxon>
        <taxon>Dikarya</taxon>
        <taxon>Ascomycota</taxon>
        <taxon>Pezizomycotina</taxon>
        <taxon>Dothideomycetes</taxon>
        <taxon>Dothideomycetidae</taxon>
        <taxon>Dothideales</taxon>
        <taxon>Saccotheciaceae</taxon>
        <taxon>Aureobasidium</taxon>
    </lineage>
</organism>
<feature type="region of interest" description="Disordered" evidence="1">
    <location>
        <begin position="1226"/>
        <end position="1257"/>
    </location>
</feature>
<feature type="compositionally biased region" description="Polar residues" evidence="1">
    <location>
        <begin position="871"/>
        <end position="897"/>
    </location>
</feature>
<proteinExistence type="predicted"/>
<feature type="region of interest" description="Disordered" evidence="1">
    <location>
        <begin position="871"/>
        <end position="906"/>
    </location>
</feature>
<sequence length="1511" mass="159527">MAPSTFASAAAGGNTPTTPRTESSGEWAPRRTNGATQTFRRPSVATSMMSSSAREATSGAQPAVYVPPHRNGPTHSDTRYSKNQLLDLYHKQNVEGSLDDSLSPLFVSGWEPTQTNGVSLGGWGRRDEQAKDHVPGPEVCWEKDGSTGPLGLVDMNDEEKEHFSSVNSPLKPPTTVTKDAVNPPMRKISVSHNVNSPGAFAVASPGGARPGPRRRETQEAYPFPSSSQLNSPSVAKTAREDSRTTSPPPSLTRRRTDFRDLGDSSDEKPASDASDVARPPFSGLKRTATGPLNTAVGSASSPWSGTPQSAGFSPMGAFGNFAINSNASVGTPTSDKRPGLAGGRAESRFKGLMARDNDDGLRDKQSGLESIPHEEQHEQHPTGSAALGGGQDISPPRSRGFGTPSRQDSRDEFGHAAFGMTSDPFRALMSQQHDQSQARSQQQQQGTGNDPMSPSDTNPYQSPDNAPADLDDGDGNESDMHNAHLPNLGGLMNDSMSSGSGAFHGLGNLGRVPAAPPSDRSQTSSVGPNRGFGGFSGLGALPGLGGAAAWGGPQASMGTPNRDRAAMAANFGDNPFGSADIGSPSLAGLSGLGAFGGLPGQSRGGSRLGSLFPNSVQEQMRPEHGRQDEDDAGSGEFATQARDTSSPFRRTADLTGASFDQDRNLETSQQEPIGQRAAQPTTSMQAQAVSSSASNQPPPAQQKTMVMPDRMRWIYRDPQGVTQGPWSGLEMHDWYKAGFFSPELLVKKFEDLEYEPLAQLIRRIGNSREPFLVPQIGIPHGVPAVPQPPANWASNPLSSGGAQPPFANSFPSFGTTLTADQQNALERRKQEEQYLMARQKEHLAQQQFAQRFQAQTGHVLFPQLHPQSSVQSLHSQNSFGSLTSPAPFQSTPLQSTFGSGSASGSSHVPGFFDNSFRSSGSLGGLGAVGAGVDALGNIREEDVSGMVNRLNLGRSSQGNFGGIGQPFSQSEEQQQRISTMLNDRSRLEQQQAQHDAAQRFQPDQPARNEQFEQFQNLQEHARADPFGVGSEGVIGKPIAPPSEQQQAQQEQTQIQSHEQTQSEYEAQYEEEAEAFGQHEEAGTAASIHSKQEPSLTEQVQKAASVKQSPAPAQSPWAKVDTSLPQPFPPAPSQSPLPAPAAQRNRSHVADALHAESRSRSQTPSAETPSASVAPWAKEPAESSRGPSLKEIQEAEAKVAAEAEALAAEARRVAYEKELAQVQLSTAPAPGLPLTSNWASSATASPATGTAPSPWAKAAKTVAAPASAKSMAQIQKEEEARKKRLAAAAAIQAAAAVGTTPVQQSAAGKRYADLASKVAGSPAPASPVPGIGGAWTTVGASGKVKTPLPAPTPVNTRVASATVLPTVAAVKKTAPARATTGPSAVNAIDEFKKWAVNELKHDLNKSVTADEFVSNLLSFPSELEIVTEAVHSVSHTIDSRHFAEEFIRRRKLADKGLIDTTKPASPAAGQSGGWSEVAKKNAASSATKQEPKDDLNNGSFKVVPTKKKGSKK</sequence>
<dbReference type="Proteomes" id="UP000306584">
    <property type="component" value="Unassembled WGS sequence"/>
</dbReference>
<accession>A0A4S9KGL1</accession>
<feature type="region of interest" description="Disordered" evidence="1">
    <location>
        <begin position="1456"/>
        <end position="1511"/>
    </location>
</feature>
<feature type="compositionally biased region" description="Polar residues" evidence="1">
    <location>
        <begin position="14"/>
        <end position="24"/>
    </location>
</feature>
<feature type="compositionally biased region" description="Polar residues" evidence="1">
    <location>
        <begin position="446"/>
        <end position="464"/>
    </location>
</feature>
<dbReference type="PROSITE" id="PS50829">
    <property type="entry name" value="GYF"/>
    <property type="match status" value="1"/>
</dbReference>
<dbReference type="Gene3D" id="3.30.1490.40">
    <property type="match status" value="1"/>
</dbReference>
<feature type="compositionally biased region" description="Basic and acidic residues" evidence="1">
    <location>
        <begin position="345"/>
        <end position="380"/>
    </location>
</feature>
<feature type="compositionally biased region" description="Basic and acidic residues" evidence="1">
    <location>
        <begin position="254"/>
        <end position="270"/>
    </location>
</feature>
<feature type="compositionally biased region" description="Polar residues" evidence="1">
    <location>
        <begin position="33"/>
        <end position="60"/>
    </location>
</feature>
<dbReference type="EMBL" id="QZBD01000450">
    <property type="protein sequence ID" value="THY14140.1"/>
    <property type="molecule type" value="Genomic_DNA"/>
</dbReference>
<reference evidence="3 4" key="1">
    <citation type="submission" date="2018-10" db="EMBL/GenBank/DDBJ databases">
        <title>Fifty Aureobasidium pullulans genomes reveal a recombining polyextremotolerant generalist.</title>
        <authorList>
            <person name="Gostincar C."/>
            <person name="Turk M."/>
            <person name="Zajc J."/>
            <person name="Gunde-Cimerman N."/>
        </authorList>
    </citation>
    <scope>NUCLEOTIDE SEQUENCE [LARGE SCALE GENOMIC DNA]</scope>
    <source>
        <strain evidence="3 4">EXF-6604</strain>
    </source>
</reference>
<feature type="compositionally biased region" description="Low complexity" evidence="1">
    <location>
        <begin position="1234"/>
        <end position="1257"/>
    </location>
</feature>
<evidence type="ECO:0000259" key="2">
    <source>
        <dbReference type="PROSITE" id="PS50829"/>
    </source>
</evidence>
<protein>
    <recommendedName>
        <fullName evidence="2">GYF domain-containing protein</fullName>
    </recommendedName>
</protein>
<dbReference type="Pfam" id="PF02213">
    <property type="entry name" value="GYF"/>
    <property type="match status" value="1"/>
</dbReference>
<gene>
    <name evidence="3" type="ORF">D6D01_08184</name>
</gene>
<dbReference type="InterPro" id="IPR035445">
    <property type="entry name" value="GYF-like_dom_sf"/>
</dbReference>
<evidence type="ECO:0000313" key="3">
    <source>
        <dbReference type="EMBL" id="THY14140.1"/>
    </source>
</evidence>
<feature type="compositionally biased region" description="Polar residues" evidence="1">
    <location>
        <begin position="322"/>
        <end position="333"/>
    </location>
</feature>
<feature type="compositionally biased region" description="Polar residues" evidence="1">
    <location>
        <begin position="666"/>
        <end position="682"/>
    </location>
</feature>
<evidence type="ECO:0000313" key="4">
    <source>
        <dbReference type="Proteomes" id="UP000306584"/>
    </source>
</evidence>
<feature type="compositionally biased region" description="Low complexity" evidence="1">
    <location>
        <begin position="430"/>
        <end position="445"/>
    </location>
</feature>
<feature type="region of interest" description="Disordered" evidence="1">
    <location>
        <begin position="1"/>
        <end position="79"/>
    </location>
</feature>
<feature type="region of interest" description="Disordered" evidence="1">
    <location>
        <begin position="1025"/>
        <end position="1197"/>
    </location>
</feature>
<feature type="compositionally biased region" description="Polar residues" evidence="1">
    <location>
        <begin position="1159"/>
        <end position="1170"/>
    </location>
</feature>
<evidence type="ECO:0000256" key="1">
    <source>
        <dbReference type="SAM" id="MobiDB-lite"/>
    </source>
</evidence>
<feature type="domain" description="GYF" evidence="2">
    <location>
        <begin position="710"/>
        <end position="758"/>
    </location>
</feature>
<dbReference type="PANTHER" id="PTHR14445:SF36">
    <property type="entry name" value="FI03272P-RELATED"/>
    <property type="match status" value="1"/>
</dbReference>
<feature type="compositionally biased region" description="Basic and acidic residues" evidence="1">
    <location>
        <begin position="124"/>
        <end position="145"/>
    </location>
</feature>
<feature type="compositionally biased region" description="Gly residues" evidence="1">
    <location>
        <begin position="530"/>
        <end position="549"/>
    </location>
</feature>
<feature type="compositionally biased region" description="Polar residues" evidence="1">
    <location>
        <begin position="224"/>
        <end position="234"/>
    </location>
</feature>
<dbReference type="SMART" id="SM00444">
    <property type="entry name" value="GYF"/>
    <property type="match status" value="1"/>
</dbReference>
<feature type="compositionally biased region" description="Polar residues" evidence="1">
    <location>
        <begin position="1086"/>
        <end position="1111"/>
    </location>
</feature>
<dbReference type="InterPro" id="IPR051640">
    <property type="entry name" value="GRB10-interact_GYF"/>
</dbReference>
<dbReference type="GO" id="GO:0005829">
    <property type="term" value="C:cytosol"/>
    <property type="evidence" value="ECO:0007669"/>
    <property type="project" value="TreeGrafter"/>
</dbReference>
<feature type="compositionally biased region" description="Basic and acidic residues" evidence="1">
    <location>
        <begin position="1147"/>
        <end position="1158"/>
    </location>
</feature>
<name>A0A4S9KGL1_AURPU</name>
<comment type="caution">
    <text evidence="3">The sequence shown here is derived from an EMBL/GenBank/DDBJ whole genome shotgun (WGS) entry which is preliminary data.</text>
</comment>
<feature type="compositionally biased region" description="Low complexity" evidence="1">
    <location>
        <begin position="1041"/>
        <end position="1065"/>
    </location>
</feature>
<feature type="compositionally biased region" description="Gly residues" evidence="1">
    <location>
        <begin position="590"/>
        <end position="607"/>
    </location>
</feature>
<dbReference type="PANTHER" id="PTHR14445">
    <property type="entry name" value="GRB10 INTERACTING GYF PROTEIN"/>
    <property type="match status" value="1"/>
</dbReference>
<feature type="compositionally biased region" description="Polar residues" evidence="1">
    <location>
        <begin position="290"/>
        <end position="311"/>
    </location>
</feature>
<feature type="compositionally biased region" description="Pro residues" evidence="1">
    <location>
        <begin position="1125"/>
        <end position="1138"/>
    </location>
</feature>
<feature type="region of interest" description="Disordered" evidence="1">
    <location>
        <begin position="118"/>
        <end position="704"/>
    </location>
</feature>
<dbReference type="SUPFAM" id="SSF55277">
    <property type="entry name" value="GYF domain"/>
    <property type="match status" value="1"/>
</dbReference>